<dbReference type="GO" id="GO:0004553">
    <property type="term" value="F:hydrolase activity, hydrolyzing O-glycosyl compounds"/>
    <property type="evidence" value="ECO:0007669"/>
    <property type="project" value="InterPro"/>
</dbReference>
<dbReference type="InterPro" id="IPR041542">
    <property type="entry name" value="GH43_C2"/>
</dbReference>
<dbReference type="Gene3D" id="2.115.10.20">
    <property type="entry name" value="Glycosyl hydrolase domain, family 43"/>
    <property type="match status" value="1"/>
</dbReference>
<dbReference type="InterPro" id="IPR006710">
    <property type="entry name" value="Glyco_hydro_43"/>
</dbReference>
<feature type="region of interest" description="Disordered" evidence="6">
    <location>
        <begin position="1"/>
        <end position="31"/>
    </location>
</feature>
<dbReference type="Gene3D" id="2.60.120.200">
    <property type="match status" value="1"/>
</dbReference>
<evidence type="ECO:0000259" key="7">
    <source>
        <dbReference type="Pfam" id="PF17851"/>
    </source>
</evidence>
<evidence type="ECO:0000313" key="9">
    <source>
        <dbReference type="Proteomes" id="UP000305778"/>
    </source>
</evidence>
<dbReference type="Pfam" id="PF04616">
    <property type="entry name" value="Glyco_hydro_43"/>
    <property type="match status" value="1"/>
</dbReference>
<dbReference type="SUPFAM" id="SSF75005">
    <property type="entry name" value="Arabinanase/levansucrase/invertase"/>
    <property type="match status" value="1"/>
</dbReference>
<accession>A0A4U0SH87</accession>
<evidence type="ECO:0000313" key="8">
    <source>
        <dbReference type="EMBL" id="TKA08892.1"/>
    </source>
</evidence>
<protein>
    <submittedName>
        <fullName evidence="8">Glycoside hydrolase 43 family protein</fullName>
    </submittedName>
</protein>
<feature type="site" description="Important for catalytic activity, responsible for pKa modulation of the active site Glu and correct orientation of both the proton donor and substrate" evidence="5">
    <location>
        <position position="192"/>
    </location>
</feature>
<name>A0A4U0SH87_9ACTN</name>
<sequence length="601" mass="66203">MLPTIHGRIKKGVPAHGDPDPTGLRSVATDAGDASGAWVPARSVCPADHRSGSTPVPTPGDPRVTAIIHNPVLSGFHPDPSILRVGPDYYLATSTFEWMPGVTLHHSTDLLRWEPLGGALGTTRLLDMVGTVDSGGVWAPCLSYADGLFHLVYTHMVHNVGPYRDLRNYVVTSPSPTGPWSDPVPLHNRGFDPSFFHEDGRTWLLAMQHDHRPGRDSFAGITLQEWSREHRRLIGPVRRILGGTGRGCTEGPHLYRRDGWYLLLVADGGTGASHGAAVARSRCLEGPYELHPEPLITTRDDERHPLQKAGHGCLVDTPDGEWFMAYLCSRPLPGTGRSVLGRETALHRVEWTEDGWPRIPGGRPALTIPAPASTRPGDPVEACRYRFREDFTQPRGNGSAALNPRFLTLRLPPDSSWLDLRARPGHLRLRGQESLASPYRQSMVAHRQTATRCGVRTLVDFRPSAPQQMAGLTHFYNTKLWHYLHLTWDEVHGRVLRLGSLDFQTYTESATVPVAGDAPVHLRVDIDGPAVRFAWSLDGDRWEPIGPELDGSLLSDEYATRTVRDRITNWGFTGSVVGLAAQDLTGGGLSADFDFFDYTEA</sequence>
<feature type="active site" description="Proton acceptor" evidence="4">
    <location>
        <position position="79"/>
    </location>
</feature>
<evidence type="ECO:0000256" key="3">
    <source>
        <dbReference type="ARBA" id="ARBA00023295"/>
    </source>
</evidence>
<proteinExistence type="inferred from homology"/>
<dbReference type="AlphaFoldDB" id="A0A4U0SH87"/>
<dbReference type="EMBL" id="SUMC01000026">
    <property type="protein sequence ID" value="TKA08892.1"/>
    <property type="molecule type" value="Genomic_DNA"/>
</dbReference>
<dbReference type="InterPro" id="IPR023296">
    <property type="entry name" value="Glyco_hydro_beta-prop_sf"/>
</dbReference>
<feature type="active site" description="Proton donor" evidence="4">
    <location>
        <position position="250"/>
    </location>
</feature>
<dbReference type="OrthoDB" id="9801455at2"/>
<organism evidence="8 9">
    <name type="scientific">Actinacidiphila oryziradicis</name>
    <dbReference type="NCBI Taxonomy" id="2571141"/>
    <lineage>
        <taxon>Bacteria</taxon>
        <taxon>Bacillati</taxon>
        <taxon>Actinomycetota</taxon>
        <taxon>Actinomycetes</taxon>
        <taxon>Kitasatosporales</taxon>
        <taxon>Streptomycetaceae</taxon>
        <taxon>Actinacidiphila</taxon>
    </lineage>
</organism>
<keyword evidence="3" id="KW-0326">Glycosidase</keyword>
<dbReference type="Pfam" id="PF17851">
    <property type="entry name" value="GH43_C2"/>
    <property type="match status" value="1"/>
</dbReference>
<dbReference type="InterPro" id="IPR051795">
    <property type="entry name" value="Glycosyl_Hydrlase_43"/>
</dbReference>
<evidence type="ECO:0000256" key="6">
    <source>
        <dbReference type="SAM" id="MobiDB-lite"/>
    </source>
</evidence>
<feature type="domain" description="Beta-xylosidase C-terminal Concanavalin A-like" evidence="7">
    <location>
        <begin position="400"/>
        <end position="599"/>
    </location>
</feature>
<dbReference type="Proteomes" id="UP000305778">
    <property type="component" value="Unassembled WGS sequence"/>
</dbReference>
<comment type="similarity">
    <text evidence="1">Belongs to the glycosyl hydrolase 43 family.</text>
</comment>
<dbReference type="SUPFAM" id="SSF49899">
    <property type="entry name" value="Concanavalin A-like lectins/glucanases"/>
    <property type="match status" value="1"/>
</dbReference>
<comment type="caution">
    <text evidence="8">The sequence shown here is derived from an EMBL/GenBank/DDBJ whole genome shotgun (WGS) entry which is preliminary data.</text>
</comment>
<evidence type="ECO:0000256" key="4">
    <source>
        <dbReference type="PIRSR" id="PIRSR606710-1"/>
    </source>
</evidence>
<dbReference type="CDD" id="cd09000">
    <property type="entry name" value="GH43_SXA-like"/>
    <property type="match status" value="1"/>
</dbReference>
<keyword evidence="9" id="KW-1185">Reference proteome</keyword>
<evidence type="ECO:0000256" key="1">
    <source>
        <dbReference type="ARBA" id="ARBA00009865"/>
    </source>
</evidence>
<dbReference type="InterPro" id="IPR013320">
    <property type="entry name" value="ConA-like_dom_sf"/>
</dbReference>
<reference evidence="8 9" key="1">
    <citation type="submission" date="2019-04" db="EMBL/GenBank/DDBJ databases">
        <title>Streptomyces oryziradicis sp. nov., a novel actinomycete isolated from rhizosphere soil of rice (Oryza sativa L.).</title>
        <authorList>
            <person name="Li C."/>
        </authorList>
    </citation>
    <scope>NUCLEOTIDE SEQUENCE [LARGE SCALE GENOMIC DNA]</scope>
    <source>
        <strain evidence="8 9">NEAU-C40</strain>
    </source>
</reference>
<dbReference type="PANTHER" id="PTHR42812:SF12">
    <property type="entry name" value="BETA-XYLOSIDASE-RELATED"/>
    <property type="match status" value="1"/>
</dbReference>
<dbReference type="PANTHER" id="PTHR42812">
    <property type="entry name" value="BETA-XYLOSIDASE"/>
    <property type="match status" value="1"/>
</dbReference>
<dbReference type="GO" id="GO:0005975">
    <property type="term" value="P:carbohydrate metabolic process"/>
    <property type="evidence" value="ECO:0007669"/>
    <property type="project" value="InterPro"/>
</dbReference>
<evidence type="ECO:0000256" key="5">
    <source>
        <dbReference type="PIRSR" id="PIRSR606710-2"/>
    </source>
</evidence>
<gene>
    <name evidence="8" type="ORF">FCI23_25220</name>
</gene>
<keyword evidence="2 8" id="KW-0378">Hydrolase</keyword>
<evidence type="ECO:0000256" key="2">
    <source>
        <dbReference type="ARBA" id="ARBA00022801"/>
    </source>
</evidence>